<evidence type="ECO:0000256" key="5">
    <source>
        <dbReference type="ARBA" id="ARBA00008655"/>
    </source>
</evidence>
<gene>
    <name evidence="21" type="ORF">SAMN02745165_02054</name>
</gene>
<proteinExistence type="inferred from homology"/>
<dbReference type="InterPro" id="IPR002123">
    <property type="entry name" value="Plipid/glycerol_acylTrfase"/>
</dbReference>
<evidence type="ECO:0000256" key="8">
    <source>
        <dbReference type="ARBA" id="ARBA00022475"/>
    </source>
</evidence>
<dbReference type="CDD" id="cd07989">
    <property type="entry name" value="LPLAT_AGPAT-like"/>
    <property type="match status" value="1"/>
</dbReference>
<name>A0A1M6I7Y4_MALRU</name>
<feature type="domain" description="Phospholipid/glycerol acyltransferase" evidence="20">
    <location>
        <begin position="66"/>
        <end position="180"/>
    </location>
</feature>
<evidence type="ECO:0000256" key="3">
    <source>
        <dbReference type="ARBA" id="ARBA00004728"/>
    </source>
</evidence>
<keyword evidence="13 19" id="KW-0472">Membrane</keyword>
<comment type="subcellular location">
    <subcellularLocation>
        <location evidence="2">Cell inner membrane</location>
        <topology evidence="2">Peripheral membrane protein</topology>
    </subcellularLocation>
</comment>
<dbReference type="NCBIfam" id="TIGR00530">
    <property type="entry name" value="AGP_acyltrn"/>
    <property type="match status" value="1"/>
</dbReference>
<dbReference type="RefSeq" id="WP_072908538.1">
    <property type="nucleotide sequence ID" value="NZ_FQZT01000006.1"/>
</dbReference>
<comment type="catalytic activity">
    <reaction evidence="1 18">
        <text>a 1-acyl-sn-glycero-3-phosphate + an acyl-CoA = a 1,2-diacyl-sn-glycero-3-phosphate + CoA</text>
        <dbReference type="Rhea" id="RHEA:19709"/>
        <dbReference type="ChEBI" id="CHEBI:57287"/>
        <dbReference type="ChEBI" id="CHEBI:57970"/>
        <dbReference type="ChEBI" id="CHEBI:58342"/>
        <dbReference type="ChEBI" id="CHEBI:58608"/>
        <dbReference type="EC" id="2.3.1.51"/>
    </reaction>
</comment>
<evidence type="ECO:0000256" key="13">
    <source>
        <dbReference type="ARBA" id="ARBA00023136"/>
    </source>
</evidence>
<keyword evidence="15 18" id="KW-1208">Phospholipid metabolism</keyword>
<dbReference type="GO" id="GO:0016024">
    <property type="term" value="P:CDP-diacylglycerol biosynthetic process"/>
    <property type="evidence" value="ECO:0007669"/>
    <property type="project" value="UniProtKB-UniPathway"/>
</dbReference>
<comment type="domain">
    <text evidence="18">The HXXXXD motif is essential for acyltransferase activity and may constitute the binding site for the phosphate moiety of the glycerol-3-phosphate.</text>
</comment>
<dbReference type="Proteomes" id="UP000184171">
    <property type="component" value="Unassembled WGS sequence"/>
</dbReference>
<comment type="similarity">
    <text evidence="5 18">Belongs to the 1-acyl-sn-glycerol-3-phosphate acyltransferase family.</text>
</comment>
<keyword evidence="10" id="KW-0997">Cell inner membrane</keyword>
<feature type="transmembrane region" description="Helical" evidence="19">
    <location>
        <begin position="6"/>
        <end position="28"/>
    </location>
</feature>
<evidence type="ECO:0000256" key="18">
    <source>
        <dbReference type="RuleBase" id="RU361267"/>
    </source>
</evidence>
<evidence type="ECO:0000256" key="4">
    <source>
        <dbReference type="ARBA" id="ARBA00005189"/>
    </source>
</evidence>
<dbReference type="UniPathway" id="UPA00557">
    <property type="reaction ID" value="UER00613"/>
</dbReference>
<evidence type="ECO:0000259" key="20">
    <source>
        <dbReference type="SMART" id="SM00563"/>
    </source>
</evidence>
<dbReference type="STRING" id="1122189.SAMN02745165_02054"/>
<protein>
    <recommendedName>
        <fullName evidence="7 18">1-acyl-sn-glycerol-3-phosphate acyltransferase</fullName>
        <ecNumber evidence="6 18">2.3.1.51</ecNumber>
    </recommendedName>
</protein>
<dbReference type="GO" id="GO:0003841">
    <property type="term" value="F:1-acylglycerol-3-phosphate O-acyltransferase activity"/>
    <property type="evidence" value="ECO:0007669"/>
    <property type="project" value="UniProtKB-UniRule"/>
</dbReference>
<dbReference type="Pfam" id="PF01553">
    <property type="entry name" value="Acyltransferase"/>
    <property type="match status" value="1"/>
</dbReference>
<keyword evidence="11 18" id="KW-0808">Transferase</keyword>
<evidence type="ECO:0000256" key="19">
    <source>
        <dbReference type="SAM" id="Phobius"/>
    </source>
</evidence>
<keyword evidence="19" id="KW-1133">Transmembrane helix</keyword>
<keyword evidence="16 18" id="KW-0012">Acyltransferase</keyword>
<evidence type="ECO:0000313" key="22">
    <source>
        <dbReference type="Proteomes" id="UP000184171"/>
    </source>
</evidence>
<accession>A0A1M6I7Y4</accession>
<keyword evidence="22" id="KW-1185">Reference proteome</keyword>
<dbReference type="AlphaFoldDB" id="A0A1M6I7Y4"/>
<evidence type="ECO:0000256" key="16">
    <source>
        <dbReference type="ARBA" id="ARBA00023315"/>
    </source>
</evidence>
<keyword evidence="12 18" id="KW-0443">Lipid metabolism</keyword>
<evidence type="ECO:0000256" key="2">
    <source>
        <dbReference type="ARBA" id="ARBA00004417"/>
    </source>
</evidence>
<evidence type="ECO:0000256" key="7">
    <source>
        <dbReference type="ARBA" id="ARBA00016139"/>
    </source>
</evidence>
<dbReference type="SMART" id="SM00563">
    <property type="entry name" value="PlsC"/>
    <property type="match status" value="1"/>
</dbReference>
<evidence type="ECO:0000256" key="10">
    <source>
        <dbReference type="ARBA" id="ARBA00022519"/>
    </source>
</evidence>
<evidence type="ECO:0000256" key="9">
    <source>
        <dbReference type="ARBA" id="ARBA00022516"/>
    </source>
</evidence>
<comment type="pathway">
    <text evidence="4">Lipid metabolism.</text>
</comment>
<evidence type="ECO:0000313" key="21">
    <source>
        <dbReference type="EMBL" id="SHJ30581.1"/>
    </source>
</evidence>
<evidence type="ECO:0000256" key="12">
    <source>
        <dbReference type="ARBA" id="ARBA00023098"/>
    </source>
</evidence>
<dbReference type="GO" id="GO:0006654">
    <property type="term" value="P:phosphatidic acid biosynthetic process"/>
    <property type="evidence" value="ECO:0007669"/>
    <property type="project" value="TreeGrafter"/>
</dbReference>
<dbReference type="GO" id="GO:0005886">
    <property type="term" value="C:plasma membrane"/>
    <property type="evidence" value="ECO:0007669"/>
    <property type="project" value="UniProtKB-SubCell"/>
</dbReference>
<evidence type="ECO:0000256" key="11">
    <source>
        <dbReference type="ARBA" id="ARBA00022679"/>
    </source>
</evidence>
<comment type="function">
    <text evidence="17">Converts lysophosphatidic acid (LPA) into phosphatidic acid by incorporating acyl moiety at the 2 position.</text>
</comment>
<evidence type="ECO:0000256" key="17">
    <source>
        <dbReference type="ARBA" id="ARBA00037183"/>
    </source>
</evidence>
<dbReference type="SUPFAM" id="SSF69593">
    <property type="entry name" value="Glycerol-3-phosphate (1)-acyltransferase"/>
    <property type="match status" value="1"/>
</dbReference>
<organism evidence="21 22">
    <name type="scientific">Malonomonas rubra DSM 5091</name>
    <dbReference type="NCBI Taxonomy" id="1122189"/>
    <lineage>
        <taxon>Bacteria</taxon>
        <taxon>Pseudomonadati</taxon>
        <taxon>Thermodesulfobacteriota</taxon>
        <taxon>Desulfuromonadia</taxon>
        <taxon>Desulfuromonadales</taxon>
        <taxon>Geopsychrobacteraceae</taxon>
        <taxon>Malonomonas</taxon>
    </lineage>
</organism>
<comment type="pathway">
    <text evidence="3">Phospholipid metabolism; CDP-diacylglycerol biosynthesis; CDP-diacylglycerol from sn-glycerol 3-phosphate: step 2/3.</text>
</comment>
<reference evidence="21 22" key="1">
    <citation type="submission" date="2016-11" db="EMBL/GenBank/DDBJ databases">
        <authorList>
            <person name="Jaros S."/>
            <person name="Januszkiewicz K."/>
            <person name="Wedrychowicz H."/>
        </authorList>
    </citation>
    <scope>NUCLEOTIDE SEQUENCE [LARGE SCALE GENOMIC DNA]</scope>
    <source>
        <strain evidence="21 22">DSM 5091</strain>
    </source>
</reference>
<dbReference type="OrthoDB" id="9809618at2"/>
<dbReference type="InterPro" id="IPR004552">
    <property type="entry name" value="AGP_acyltrans"/>
</dbReference>
<keyword evidence="9 18" id="KW-0444">Lipid biosynthesis</keyword>
<dbReference type="EMBL" id="FQZT01000006">
    <property type="protein sequence ID" value="SHJ30581.1"/>
    <property type="molecule type" value="Genomic_DNA"/>
</dbReference>
<evidence type="ECO:0000256" key="14">
    <source>
        <dbReference type="ARBA" id="ARBA00023209"/>
    </source>
</evidence>
<keyword evidence="19" id="KW-0812">Transmembrane</keyword>
<evidence type="ECO:0000256" key="6">
    <source>
        <dbReference type="ARBA" id="ARBA00013211"/>
    </source>
</evidence>
<evidence type="ECO:0000256" key="1">
    <source>
        <dbReference type="ARBA" id="ARBA00001141"/>
    </source>
</evidence>
<dbReference type="PANTHER" id="PTHR10434:SF59">
    <property type="entry name" value="1-ACYL-SN-GLYCEROL-3-PHOSPHATE ACYLTRANSFERASE"/>
    <property type="match status" value="1"/>
</dbReference>
<dbReference type="PANTHER" id="PTHR10434">
    <property type="entry name" value="1-ACYL-SN-GLYCEROL-3-PHOSPHATE ACYLTRANSFERASE"/>
    <property type="match status" value="1"/>
</dbReference>
<evidence type="ECO:0000256" key="15">
    <source>
        <dbReference type="ARBA" id="ARBA00023264"/>
    </source>
</evidence>
<keyword evidence="8" id="KW-1003">Cell membrane</keyword>
<dbReference type="EC" id="2.3.1.51" evidence="6 18"/>
<keyword evidence="14 18" id="KW-0594">Phospholipid biosynthesis</keyword>
<sequence>MLRTLFFYLTYYPWTFIVLLLALPLSLLGQNHVHRLGILWGRSALFCAGLKITVKGSENIPRDQPVVYIVNHSSNFDIPVLYAGLPLQFRWMAKKELFDVPLFGLAMRRCGYIPIDRSDRRKAMHSMNDAAKQIQAGASVIIFPEGTRTPDGHLQEFKKGGFLIAIKAQVPIVPVAITGSFNVMSKDSLRINKSDIEMEIFPPITTEGLKNAETKQLMAQVREPIFEKTERGQE</sequence>